<dbReference type="GO" id="GO:0032012">
    <property type="term" value="P:regulation of ARF protein signal transduction"/>
    <property type="evidence" value="ECO:0007669"/>
    <property type="project" value="InterPro"/>
</dbReference>
<dbReference type="Proteomes" id="UP001175271">
    <property type="component" value="Unassembled WGS sequence"/>
</dbReference>
<dbReference type="GO" id="GO:0004185">
    <property type="term" value="F:serine-type carboxypeptidase activity"/>
    <property type="evidence" value="ECO:0007669"/>
    <property type="project" value="UniProtKB-UniRule"/>
</dbReference>
<dbReference type="InterPro" id="IPR035999">
    <property type="entry name" value="Sec7_dom_sf"/>
</dbReference>
<accession>A0AA39HLJ3</accession>
<feature type="compositionally biased region" description="Low complexity" evidence="4">
    <location>
        <begin position="2267"/>
        <end position="2287"/>
    </location>
</feature>
<dbReference type="PROSITE" id="PS00560">
    <property type="entry name" value="CARBOXYPEPT_SER_HIS"/>
    <property type="match status" value="4"/>
</dbReference>
<dbReference type="InterPro" id="IPR029058">
    <property type="entry name" value="AB_hydrolase_fold"/>
</dbReference>
<dbReference type="SUPFAM" id="SSF48425">
    <property type="entry name" value="Sec7 domain"/>
    <property type="match status" value="1"/>
</dbReference>
<dbReference type="PROSITE" id="PS50190">
    <property type="entry name" value="SEC7"/>
    <property type="match status" value="1"/>
</dbReference>
<organism evidence="6 7">
    <name type="scientific">Steinernema hermaphroditum</name>
    <dbReference type="NCBI Taxonomy" id="289476"/>
    <lineage>
        <taxon>Eukaryota</taxon>
        <taxon>Metazoa</taxon>
        <taxon>Ecdysozoa</taxon>
        <taxon>Nematoda</taxon>
        <taxon>Chromadorea</taxon>
        <taxon>Rhabditida</taxon>
        <taxon>Tylenchina</taxon>
        <taxon>Panagrolaimomorpha</taxon>
        <taxon>Strongyloidoidea</taxon>
        <taxon>Steinernematidae</taxon>
        <taxon>Steinernema</taxon>
    </lineage>
</organism>
<keyword evidence="2" id="KW-0378">Hydrolase</keyword>
<dbReference type="EC" id="3.4.16.-" evidence="2"/>
<dbReference type="PRINTS" id="PR00724">
    <property type="entry name" value="CRBOXYPTASEC"/>
</dbReference>
<keyword evidence="7" id="KW-1185">Reference proteome</keyword>
<dbReference type="Pfam" id="PF01369">
    <property type="entry name" value="Sec7"/>
    <property type="match status" value="1"/>
</dbReference>
<feature type="coiled-coil region" evidence="3">
    <location>
        <begin position="15"/>
        <end position="56"/>
    </location>
</feature>
<dbReference type="GO" id="GO:0006508">
    <property type="term" value="P:proteolysis"/>
    <property type="evidence" value="ECO:0007669"/>
    <property type="project" value="UniProtKB-KW"/>
</dbReference>
<dbReference type="Pfam" id="PF00450">
    <property type="entry name" value="Peptidase_S10"/>
    <property type="match status" value="4"/>
</dbReference>
<protein>
    <recommendedName>
        <fullName evidence="2">Carboxypeptidase</fullName>
        <ecNumber evidence="2">3.4.16.-</ecNumber>
    </recommendedName>
</protein>
<dbReference type="Gene3D" id="1.10.220.20">
    <property type="match status" value="1"/>
</dbReference>
<evidence type="ECO:0000256" key="4">
    <source>
        <dbReference type="SAM" id="MobiDB-lite"/>
    </source>
</evidence>
<feature type="domain" description="SEC7" evidence="5">
    <location>
        <begin position="49"/>
        <end position="270"/>
    </location>
</feature>
<evidence type="ECO:0000259" key="5">
    <source>
        <dbReference type="PROSITE" id="PS50190"/>
    </source>
</evidence>
<dbReference type="FunFam" id="3.40.50.12670:FF:000002">
    <property type="entry name" value="Carboxypeptidase"/>
    <property type="match status" value="2"/>
</dbReference>
<comment type="similarity">
    <text evidence="1 2">Belongs to the peptidase S10 family.</text>
</comment>
<dbReference type="PROSITE" id="PS00131">
    <property type="entry name" value="CARBOXYPEPT_SER_SER"/>
    <property type="match status" value="4"/>
</dbReference>
<dbReference type="InterPro" id="IPR033124">
    <property type="entry name" value="Ser_caboxypep_his_AS"/>
</dbReference>
<dbReference type="PANTHER" id="PTHR11802">
    <property type="entry name" value="SERINE PROTEASE FAMILY S10 SERINE CARBOXYPEPTIDASE"/>
    <property type="match status" value="1"/>
</dbReference>
<dbReference type="InterPro" id="IPR000904">
    <property type="entry name" value="Sec7_dom"/>
</dbReference>
<dbReference type="Gene3D" id="3.40.50.1820">
    <property type="entry name" value="alpha/beta hydrolase"/>
    <property type="match status" value="5"/>
</dbReference>
<comment type="caution">
    <text evidence="6">The sequence shown here is derived from an EMBL/GenBank/DDBJ whole genome shotgun (WGS) entry which is preliminary data.</text>
</comment>
<keyword evidence="3" id="KW-0175">Coiled coil</keyword>
<keyword evidence="2" id="KW-0645">Protease</keyword>
<keyword evidence="2" id="KW-0121">Carboxypeptidase</keyword>
<name>A0AA39HLJ3_9BILA</name>
<dbReference type="PANTHER" id="PTHR11802:SF480">
    <property type="entry name" value="CARBOXYPEPTIDASE"/>
    <property type="match status" value="1"/>
</dbReference>
<dbReference type="InterPro" id="IPR018202">
    <property type="entry name" value="Ser_caboxypep_ser_AS"/>
</dbReference>
<evidence type="ECO:0000256" key="3">
    <source>
        <dbReference type="SAM" id="Coils"/>
    </source>
</evidence>
<evidence type="ECO:0000256" key="2">
    <source>
        <dbReference type="RuleBase" id="RU361156"/>
    </source>
</evidence>
<gene>
    <name evidence="6" type="ORF">QR680_019183</name>
</gene>
<reference evidence="6" key="1">
    <citation type="submission" date="2023-06" db="EMBL/GenBank/DDBJ databases">
        <title>Genomic analysis of the entomopathogenic nematode Steinernema hermaphroditum.</title>
        <authorList>
            <person name="Schwarz E.M."/>
            <person name="Heppert J.K."/>
            <person name="Baniya A."/>
            <person name="Schwartz H.T."/>
            <person name="Tan C.-H."/>
            <person name="Antoshechkin I."/>
            <person name="Sternberg P.W."/>
            <person name="Goodrich-Blair H."/>
            <person name="Dillman A.R."/>
        </authorList>
    </citation>
    <scope>NUCLEOTIDE SEQUENCE</scope>
    <source>
        <strain evidence="6">PS9179</strain>
        <tissue evidence="6">Whole animal</tissue>
    </source>
</reference>
<feature type="region of interest" description="Disordered" evidence="4">
    <location>
        <begin position="2263"/>
        <end position="2287"/>
    </location>
</feature>
<dbReference type="SUPFAM" id="SSF53474">
    <property type="entry name" value="alpha/beta-Hydrolases"/>
    <property type="match status" value="4"/>
</dbReference>
<dbReference type="EMBL" id="JAUCMV010000004">
    <property type="protein sequence ID" value="KAK0407411.1"/>
    <property type="molecule type" value="Genomic_DNA"/>
</dbReference>
<proteinExistence type="inferred from homology"/>
<dbReference type="GO" id="GO:0005085">
    <property type="term" value="F:guanyl-nucleotide exchange factor activity"/>
    <property type="evidence" value="ECO:0007669"/>
    <property type="project" value="InterPro"/>
</dbReference>
<sequence length="2329" mass="261349">MASFNDHSPDEVQSLEIIRKRKAHLLEDIQQIRAEMENVSAQIEALESIEDEANAKAEQMLIGREKFNMDSKRGVEYLMEQGLIQRSPQAVAEFLYKGEGLSKSAVGDYLALLLAAAVLLTEASPKDDDLIGTLPGLTFNLNFKQYSGYLQTGSKNQFHYWFTESQGDPSKDPFVLWLNGGPGCSSLISLFNEIGPFHANPDNATLFENVYSWNKIANVLFLESPHNVGFSYRPASEGPDDVYTDDKTATDNADALAQFLERFPEYKTRDFYITGESYAGVYIPTLAKELITRIQAKKITLNFKGMAIGNGELSLYNSINAGVDLVYARGIIDKIQYEKVKMCCAGDSKVAPQKCDLNQFVSWDDQGKPHYKGNNTQCSKLAVDYGFNKIWKSEDDVYNTYQDCYVDTATTSTIIPSGISFSKSTSQDATAKSPINDGRHNFVDQGAKINTKSTDQLMGFPCWASEYRNRYLNRPEIRELLHIPPEAPAFSGCNDTIGDGIYVQQYHDTAPVFDAIFNSGYNLRILIYNGDADMACDFLADQWFVEAMADKYNFSVALEYQPWFYTQTLGRAHTPAGTQKLFTYNGNTIDLLTVKGAGHFVPMNRPGPALQMISNFIQNTGNYSSFTPVSTDPKPVLTQYAPWVPPPLSRKEADQITNLPGLSFQLDLTQNKQYSGYLQASKGNFLHYWLVESQTNPATDPLVLWLNGGPGCSSLGGFLTELGPFHVNQDNTTLFENVYSWNKGANVLFLEGPRNVGFSYQDRSTNPDDSYDDAKTANDNFLAIMDFLSVYPEYRNRPFYVAGESYGGVYVPTLTSLLVDKIQAHQAPGLNLVGMAVGNGELSAVQQLNSAISLLYYHGIYGKDDWDFFALKCCPNVSTYQELYKCDFTQYVYLDSAGNVQPKDGSGSCGAKVAEKSQRYFWGLSEIQDVYNIYQDCYQQSDHTFGVYRDYDRYQATLKTSLYKKALRYGGVNDYSTDNQGGYPCFASTAAANWLNSDDVRDALHVPTYVASWTDCNDTINAIYTQQHNDTGSLFDHMISSGYPLRVLVYNGDVDTACNFLGDQWFVEGTATRNGLSTAKKYGAWNYEGVIGGYWKRFAGSNVTLDLLTVKGAGHMVPMDRPGPALQMITNFLAQQDYSKPSPFKTRRSPLKAQYKVMQKMAASAAGQSVLMQKAIKKHGIEKNVEEKPIEKVDIKAAPIQRSKEDDKITNLPGLTFTPTFDQYSGFLDVDDNVHMHYWFVEAQSNKENAPIVLWLQGGPGCSSLLSLMEEIGPFRPSKDGKLLLENPFSWNKYANIFFIESPRNVGFSYQDGNDGTNDHYNDTYTAHQNVLAVQEFFKRFPQYQNRPFYITGESYGGVYIPTLVYGLLKKLASPGAPNINLAGFAIGNGIFSLRDQINSAVDLLYFRGVIDKEQIDGINQCCQNADPLRKTEPCDFSRFLNFKNMIPSLMNASDPFWAKCGRLAGEIGEGLVWLTSNDVYNTYQDCYNTEEPGSYGNVEETRRRSKRSAPAFGNQVLSNTLPFVDQASQIDYLSTDPMQGFYCWADNAVATYLNSDDVKKAIHVDAQSVPQLKNVKWTGCNTNSINNATYSQQNADMTPVFNSILSSKRSLRALIYNGDVDMACEFLGDEVFIERLMSNHGAIPTERTFWNYTLHGYKPRIGGFSKRFNVSATYYFDQLTIKGSGHMVPMDRPGPALQIFHNFLQNIDYSTPLPEITTQPILPNFLATPPPTPSRMEEDRIYDLPGLTFAINFKQYSGYLNAAVKGSYLHYWFVESQSDPKNDPVILWLTGGSGCSSLGALMTEIGPFHPNPDGSTLFENVYAWNKGYNVLFLESPRMVGFSYQDRSVDPDTDWNDNKTSADNLAAVKDFFNVFSHLQKNDFYVAGESYAGVYVPTLVQRMMKDPQLNFNLKGMSIGNGLLSQRQNIRTMPDFLYFHGHVDYRKWSDLKSCCKNEADEPMLFCDYDKFINLDTYQPYTNTTEQKRCGELVIEMNSAFDTAMDVYNFYQECYENEFYGSYINDYPNQPPSSASSYMQTRWKRLMQAKTSPKVSFNNLLYQVNYGSTDALGGFPCYAVPAAHKYLNHPHVRAALHVPEYVQEWMFCTDAISYDSTSHDSSPVWMDILNMANTDARFAYFKILVYNGDLDMACSMFEDQWFVEALYTRALRSMTARVVNDHGDWAFETAKAGFQKEFQFGKTRLELLSVKGAGHMVPTDRSGPALQMINNFIQLDVSADTIVKAFNFSKPFTFDTTRKPLLPQYKPVQSSVPTETPATTTSSTPATPVVTTTTSTTKITATTVDTTTTTRAASTLVRSSVIAVLFALAMLY</sequence>
<evidence type="ECO:0000313" key="6">
    <source>
        <dbReference type="EMBL" id="KAK0407411.1"/>
    </source>
</evidence>
<evidence type="ECO:0000313" key="7">
    <source>
        <dbReference type="Proteomes" id="UP001175271"/>
    </source>
</evidence>
<dbReference type="InterPro" id="IPR001563">
    <property type="entry name" value="Peptidase_S10"/>
</dbReference>
<evidence type="ECO:0000256" key="1">
    <source>
        <dbReference type="ARBA" id="ARBA00009431"/>
    </source>
</evidence>
<dbReference type="FunFam" id="3.40.50.1820:FF:000222">
    <property type="entry name" value="Carboxypeptidase"/>
    <property type="match status" value="4"/>
</dbReference>